<evidence type="ECO:0000256" key="2">
    <source>
        <dbReference type="ARBA" id="ARBA00022692"/>
    </source>
</evidence>
<dbReference type="PROSITE" id="PS50222">
    <property type="entry name" value="EF_HAND_2"/>
    <property type="match status" value="1"/>
</dbReference>
<name>A0ABP0P845_9DINO</name>
<dbReference type="EMBL" id="CAXAMN010022695">
    <property type="protein sequence ID" value="CAK9071926.1"/>
    <property type="molecule type" value="Genomic_DNA"/>
</dbReference>
<keyword evidence="3 7" id="KW-1133">Transmembrane helix</keyword>
<protein>
    <recommendedName>
        <fullName evidence="8">EF-hand domain-containing protein</fullName>
    </recommendedName>
</protein>
<dbReference type="PROSITE" id="PS00018">
    <property type="entry name" value="EF_HAND_1"/>
    <property type="match status" value="1"/>
</dbReference>
<comment type="subcellular location">
    <subcellularLocation>
        <location evidence="1">Membrane</location>
        <topology evidence="1">Multi-pass membrane protein</topology>
    </subcellularLocation>
</comment>
<evidence type="ECO:0000256" key="4">
    <source>
        <dbReference type="ARBA" id="ARBA00023136"/>
    </source>
</evidence>
<evidence type="ECO:0000256" key="6">
    <source>
        <dbReference type="SAM" id="MobiDB-lite"/>
    </source>
</evidence>
<feature type="transmembrane region" description="Helical" evidence="7">
    <location>
        <begin position="712"/>
        <end position="733"/>
    </location>
</feature>
<evidence type="ECO:0000313" key="10">
    <source>
        <dbReference type="Proteomes" id="UP001642484"/>
    </source>
</evidence>
<evidence type="ECO:0000256" key="1">
    <source>
        <dbReference type="ARBA" id="ARBA00004141"/>
    </source>
</evidence>
<keyword evidence="2 7" id="KW-0812">Transmembrane</keyword>
<feature type="coiled-coil region" evidence="5">
    <location>
        <begin position="623"/>
        <end position="650"/>
    </location>
</feature>
<proteinExistence type="predicted"/>
<dbReference type="InterPro" id="IPR018247">
    <property type="entry name" value="EF_Hand_1_Ca_BS"/>
</dbReference>
<evidence type="ECO:0000256" key="3">
    <source>
        <dbReference type="ARBA" id="ARBA00022989"/>
    </source>
</evidence>
<evidence type="ECO:0000256" key="7">
    <source>
        <dbReference type="SAM" id="Phobius"/>
    </source>
</evidence>
<organism evidence="9 10">
    <name type="scientific">Durusdinium trenchii</name>
    <dbReference type="NCBI Taxonomy" id="1381693"/>
    <lineage>
        <taxon>Eukaryota</taxon>
        <taxon>Sar</taxon>
        <taxon>Alveolata</taxon>
        <taxon>Dinophyceae</taxon>
        <taxon>Suessiales</taxon>
        <taxon>Symbiodiniaceae</taxon>
        <taxon>Durusdinium</taxon>
    </lineage>
</organism>
<accession>A0ABP0P845</accession>
<dbReference type="InterPro" id="IPR005821">
    <property type="entry name" value="Ion_trans_dom"/>
</dbReference>
<evidence type="ECO:0000256" key="5">
    <source>
        <dbReference type="SAM" id="Coils"/>
    </source>
</evidence>
<feature type="compositionally biased region" description="Polar residues" evidence="6">
    <location>
        <begin position="270"/>
        <end position="284"/>
    </location>
</feature>
<feature type="compositionally biased region" description="Acidic residues" evidence="6">
    <location>
        <begin position="253"/>
        <end position="267"/>
    </location>
</feature>
<dbReference type="InterPro" id="IPR002048">
    <property type="entry name" value="EF_hand_dom"/>
</dbReference>
<feature type="transmembrane region" description="Helical" evidence="7">
    <location>
        <begin position="661"/>
        <end position="680"/>
    </location>
</feature>
<feature type="transmembrane region" description="Helical" evidence="7">
    <location>
        <begin position="57"/>
        <end position="82"/>
    </location>
</feature>
<dbReference type="Gene3D" id="1.10.287.70">
    <property type="match status" value="2"/>
</dbReference>
<evidence type="ECO:0000259" key="8">
    <source>
        <dbReference type="PROSITE" id="PS50222"/>
    </source>
</evidence>
<keyword evidence="5" id="KW-0175">Coiled coil</keyword>
<feature type="transmembrane region" description="Helical" evidence="7">
    <location>
        <begin position="686"/>
        <end position="705"/>
    </location>
</feature>
<gene>
    <name evidence="9" type="ORF">CCMP2556_LOCUS35363</name>
</gene>
<feature type="domain" description="EF-hand" evidence="8">
    <location>
        <begin position="106"/>
        <end position="141"/>
    </location>
</feature>
<sequence>MRTMLEYYITGSEEEFRRLEVYHYFGTFSRSMVSLCEMTLANWPTPSRVLTENVSEVWIFFVLSFQLLVGFSVMKVIMGVFLQNTFNVASNDDVIMMSQKERAVKVHTKKMEALFDAADENGNGRLDEEEFDSIIQDPACVAWLSAPWTQGMDSAHELHDLYKLLCAEGTSDLSAVELCNGVASLKGNATSLNMALLQKDQLKIKDGRTFGRLWTERLELMDAMCMSMVKLQGRLQYSHKKDQGGDSSSSGSDSDDSSDSFGEEDADAPISTTRSGKLVTQASQGAERRGSLNAWMRQRAAHRGVATKRATAVGAVSQALFNKENEELMPEARWVSGMRLRARLAKLVLSFPFEVAFGAICANTCVMAFQSEYSIDRPANEIWPGAELAFDILEPWEIVLKVGVLYHHFFKVRQQAPPARDCFLEWEGVGGRFHGFLRCEDLWNLMDFAVVAELRPQNVILNFFPVWYLETLTGSDNLPIHPMMLRLFRLVKLSRVVRLVRILEKYDALYLCLGMIASIRGSVAALAWSTILLVVVQMMLALFMTTILEVINDLEVAIEVADPWRVLYPEARTLVAAESFQLRLREDNTITVTARDCEFDQTELKVMVSEVNVDFCRKVGDWLKQEQQAIREEEKQVKRRERELEERTRSEECRIRIHSKLSFSFMLLGWLVWELHALSFSDALSLMARILCPALLFFCLAWALPNTKRCQLLLLLLACAWALGCFIVVRGLGPFMGIWARHLYLADGYDRREDHEKAKFHAREATILFEGKVIEKPGTACIASWPGLYATAWHYLARRAQGAQTSAAVVFMAEGTQLYGKHCPIPEEEELHGACWCFPLYGEEKEWGCKWWEVWIQNVHMAMACGAVLHVYFWEGLCAKGKAASFATVGQENFAGESVRNKIKDFENSKEFEDARQAGILRLSDKKRYDGSSQQSREKQRLFRQWLPPQERRVLEKAEGLGDSQRAEVAWLDRKGYPYIEMDVSPFLKPADSEAREVQALLRTFGRST</sequence>
<keyword evidence="10" id="KW-1185">Reference proteome</keyword>
<dbReference type="Pfam" id="PF00520">
    <property type="entry name" value="Ion_trans"/>
    <property type="match status" value="1"/>
</dbReference>
<evidence type="ECO:0000313" key="9">
    <source>
        <dbReference type="EMBL" id="CAK9071926.1"/>
    </source>
</evidence>
<keyword evidence="4 7" id="KW-0472">Membrane</keyword>
<dbReference type="Proteomes" id="UP001642484">
    <property type="component" value="Unassembled WGS sequence"/>
</dbReference>
<reference evidence="9 10" key="1">
    <citation type="submission" date="2024-02" db="EMBL/GenBank/DDBJ databases">
        <authorList>
            <person name="Chen Y."/>
            <person name="Shah S."/>
            <person name="Dougan E. K."/>
            <person name="Thang M."/>
            <person name="Chan C."/>
        </authorList>
    </citation>
    <scope>NUCLEOTIDE SEQUENCE [LARGE SCALE GENOMIC DNA]</scope>
</reference>
<comment type="caution">
    <text evidence="9">The sequence shown here is derived from an EMBL/GenBank/DDBJ whole genome shotgun (WGS) entry which is preliminary data.</text>
</comment>
<feature type="region of interest" description="Disordered" evidence="6">
    <location>
        <begin position="238"/>
        <end position="289"/>
    </location>
</feature>